<comment type="caution">
    <text evidence="2">The sequence shown here is derived from an EMBL/GenBank/DDBJ whole genome shotgun (WGS) entry which is preliminary data.</text>
</comment>
<feature type="non-terminal residue" evidence="2">
    <location>
        <position position="50"/>
    </location>
</feature>
<reference evidence="2" key="1">
    <citation type="journal article" date="2022" name="bioRxiv">
        <title>Sequencing and chromosome-scale assembly of the giantPleurodeles waltlgenome.</title>
        <authorList>
            <person name="Brown T."/>
            <person name="Elewa A."/>
            <person name="Iarovenko S."/>
            <person name="Subramanian E."/>
            <person name="Araus A.J."/>
            <person name="Petzold A."/>
            <person name="Susuki M."/>
            <person name="Suzuki K.-i.T."/>
            <person name="Hayashi T."/>
            <person name="Toyoda A."/>
            <person name="Oliveira C."/>
            <person name="Osipova E."/>
            <person name="Leigh N.D."/>
            <person name="Simon A."/>
            <person name="Yun M.H."/>
        </authorList>
    </citation>
    <scope>NUCLEOTIDE SEQUENCE</scope>
    <source>
        <strain evidence="2">20211129_DDA</strain>
        <tissue evidence="2">Liver</tissue>
    </source>
</reference>
<proteinExistence type="predicted"/>
<evidence type="ECO:0000313" key="3">
    <source>
        <dbReference type="Proteomes" id="UP001066276"/>
    </source>
</evidence>
<evidence type="ECO:0000313" key="2">
    <source>
        <dbReference type="EMBL" id="KAJ1191415.1"/>
    </source>
</evidence>
<feature type="non-terminal residue" evidence="2">
    <location>
        <position position="1"/>
    </location>
</feature>
<keyword evidence="3" id="KW-1185">Reference proteome</keyword>
<dbReference type="EMBL" id="JANPWB010000004">
    <property type="protein sequence ID" value="KAJ1191415.1"/>
    <property type="molecule type" value="Genomic_DNA"/>
</dbReference>
<feature type="region of interest" description="Disordered" evidence="1">
    <location>
        <begin position="1"/>
        <end position="50"/>
    </location>
</feature>
<dbReference type="Proteomes" id="UP001066276">
    <property type="component" value="Chromosome 2_2"/>
</dbReference>
<accession>A0AAV7UT65</accession>
<organism evidence="2 3">
    <name type="scientific">Pleurodeles waltl</name>
    <name type="common">Iberian ribbed newt</name>
    <dbReference type="NCBI Taxonomy" id="8319"/>
    <lineage>
        <taxon>Eukaryota</taxon>
        <taxon>Metazoa</taxon>
        <taxon>Chordata</taxon>
        <taxon>Craniata</taxon>
        <taxon>Vertebrata</taxon>
        <taxon>Euteleostomi</taxon>
        <taxon>Amphibia</taxon>
        <taxon>Batrachia</taxon>
        <taxon>Caudata</taxon>
        <taxon>Salamandroidea</taxon>
        <taxon>Salamandridae</taxon>
        <taxon>Pleurodelinae</taxon>
        <taxon>Pleurodeles</taxon>
    </lineage>
</organism>
<protein>
    <submittedName>
        <fullName evidence="2">Uncharacterized protein</fullName>
    </submittedName>
</protein>
<gene>
    <name evidence="2" type="ORF">NDU88_000731</name>
</gene>
<evidence type="ECO:0000256" key="1">
    <source>
        <dbReference type="SAM" id="MobiDB-lite"/>
    </source>
</evidence>
<name>A0AAV7UT65_PLEWA</name>
<dbReference type="AlphaFoldDB" id="A0AAV7UT65"/>
<sequence>GEKHPQPQSLAGGRNLGTKLPPEPVEKSIHNPSPWQDEALWAPSPLQNQW</sequence>